<dbReference type="Proteomes" id="UP000069654">
    <property type="component" value="Unassembled WGS sequence"/>
</dbReference>
<gene>
    <name evidence="3" type="ORF">RMCT_2100</name>
</gene>
<dbReference type="AlphaFoldDB" id="A0A117IME7"/>
<accession>A0A117IME7</accession>
<comment type="caution">
    <text evidence="3">The sequence shown here is derived from an EMBL/GenBank/DDBJ whole genome shotgun (WGS) entry which is preliminary data.</text>
</comment>
<evidence type="ECO:0000313" key="3">
    <source>
        <dbReference type="EMBL" id="GAT15130.1"/>
    </source>
</evidence>
<feature type="region of interest" description="Disordered" evidence="1">
    <location>
        <begin position="106"/>
        <end position="130"/>
    </location>
</feature>
<evidence type="ECO:0000313" key="4">
    <source>
        <dbReference type="Proteomes" id="UP000069654"/>
    </source>
</evidence>
<feature type="domain" description="ESX-1 secretion-associated protein EspA/EspE-like" evidence="2">
    <location>
        <begin position="81"/>
        <end position="163"/>
    </location>
</feature>
<dbReference type="InterPro" id="IPR043796">
    <property type="entry name" value="ESX-1_EspA/EspE-like"/>
</dbReference>
<reference evidence="4" key="2">
    <citation type="submission" date="2016-02" db="EMBL/GenBank/DDBJ databases">
        <title>Draft genome sequence of five rapidly growing Mycobacterium species.</title>
        <authorList>
            <person name="Katahira K."/>
            <person name="Gotou Y."/>
            <person name="Iida K."/>
            <person name="Ogura Y."/>
            <person name="Hayashi T."/>
        </authorList>
    </citation>
    <scope>NUCLEOTIDE SEQUENCE [LARGE SCALE GENOMIC DNA]</scope>
    <source>
        <strain evidence="4">JCM6362</strain>
    </source>
</reference>
<proteinExistence type="predicted"/>
<feature type="compositionally biased region" description="Polar residues" evidence="1">
    <location>
        <begin position="111"/>
        <end position="124"/>
    </location>
</feature>
<protein>
    <recommendedName>
        <fullName evidence="2">ESX-1 secretion-associated protein EspA/EspE-like domain-containing protein</fullName>
    </recommendedName>
</protein>
<evidence type="ECO:0000256" key="1">
    <source>
        <dbReference type="SAM" id="MobiDB-lite"/>
    </source>
</evidence>
<organism evidence="3 4">
    <name type="scientific">Mycolicibacterium thermoresistibile</name>
    <name type="common">Mycobacterium thermoresistibile</name>
    <dbReference type="NCBI Taxonomy" id="1797"/>
    <lineage>
        <taxon>Bacteria</taxon>
        <taxon>Bacillati</taxon>
        <taxon>Actinomycetota</taxon>
        <taxon>Actinomycetes</taxon>
        <taxon>Mycobacteriales</taxon>
        <taxon>Mycobacteriaceae</taxon>
        <taxon>Mycolicibacterium</taxon>
    </lineage>
</organism>
<dbReference type="EMBL" id="BCTB01000012">
    <property type="protein sequence ID" value="GAT15130.1"/>
    <property type="molecule type" value="Genomic_DNA"/>
</dbReference>
<dbReference type="STRING" id="1797.RMCT_2100"/>
<evidence type="ECO:0000259" key="2">
    <source>
        <dbReference type="Pfam" id="PF18879"/>
    </source>
</evidence>
<reference evidence="3 4" key="1">
    <citation type="journal article" date="2016" name="Genome Announc.">
        <title>Draft Genome Sequences of Five Rapidly Growing Mycobacterium Species, M. thermoresistibile, M. fortuitum subsp. acetamidolyticum, M. canariasense, M. brisbanense, and M. novocastrense.</title>
        <authorList>
            <person name="Katahira K."/>
            <person name="Ogura Y."/>
            <person name="Gotoh Y."/>
            <person name="Hayashi T."/>
        </authorList>
    </citation>
    <scope>NUCLEOTIDE SEQUENCE [LARGE SCALE GENOMIC DNA]</scope>
    <source>
        <strain evidence="3 4">JCM6362</strain>
    </source>
</reference>
<dbReference type="Pfam" id="PF18879">
    <property type="entry name" value="EspA_EspE"/>
    <property type="match status" value="1"/>
</dbReference>
<name>A0A117IME7_MYCTH</name>
<sequence>MSRMLDAYSTLNWGKSVVEHPMSAKDHTGWGIAGTGADFVTLMQGMTEAGSGLDQGRLAKAAATPIIRAALLAMMVMSNTCGVGTPEKGDRFEEGAQAFEAAGEALGATKSPESWQGKASNTYTDRNDEQRARAERMAAIDRTVKEILDAEAHQVDVARKMLDRCQTVLSLSIPAAIAAKAIPFKGPAISTAIEVAAVAGTAPLASLRYNELTRAVIRNAARMTQAAGEYSSVASAANPS</sequence>